<reference evidence="1" key="1">
    <citation type="submission" date="2019-10" db="EMBL/GenBank/DDBJ databases">
        <authorList>
            <consortium name="DOE Joint Genome Institute"/>
            <person name="Kuo A."/>
            <person name="Miyauchi S."/>
            <person name="Kiss E."/>
            <person name="Drula E."/>
            <person name="Kohler A."/>
            <person name="Sanchez-Garcia M."/>
            <person name="Andreopoulos B."/>
            <person name="Barry K.W."/>
            <person name="Bonito G."/>
            <person name="Buee M."/>
            <person name="Carver A."/>
            <person name="Chen C."/>
            <person name="Cichocki N."/>
            <person name="Clum A."/>
            <person name="Culley D."/>
            <person name="Crous P.W."/>
            <person name="Fauchery L."/>
            <person name="Girlanda M."/>
            <person name="Hayes R."/>
            <person name="Keri Z."/>
            <person name="Labutti K."/>
            <person name="Lipzen A."/>
            <person name="Lombard V."/>
            <person name="Magnuson J."/>
            <person name="Maillard F."/>
            <person name="Morin E."/>
            <person name="Murat C."/>
            <person name="Nolan M."/>
            <person name="Ohm R."/>
            <person name="Pangilinan J."/>
            <person name="Pereira M."/>
            <person name="Perotto S."/>
            <person name="Peter M."/>
            <person name="Riley R."/>
            <person name="Sitrit Y."/>
            <person name="Stielow B."/>
            <person name="Szollosi G."/>
            <person name="Zifcakova L."/>
            <person name="Stursova M."/>
            <person name="Spatafora J.W."/>
            <person name="Tedersoo L."/>
            <person name="Vaario L.-M."/>
            <person name="Yamada A."/>
            <person name="Yan M."/>
            <person name="Wang P."/>
            <person name="Xu J."/>
            <person name="Bruns T."/>
            <person name="Baldrian P."/>
            <person name="Vilgalys R."/>
            <person name="Henrissat B."/>
            <person name="Grigoriev I.V."/>
            <person name="Hibbett D."/>
            <person name="Nagy L.G."/>
            <person name="Martin F.M."/>
        </authorList>
    </citation>
    <scope>NUCLEOTIDE SEQUENCE</scope>
    <source>
        <strain evidence="1">P2</strain>
    </source>
</reference>
<dbReference type="EMBL" id="MU117965">
    <property type="protein sequence ID" value="KAF9653152.1"/>
    <property type="molecule type" value="Genomic_DNA"/>
</dbReference>
<dbReference type="Proteomes" id="UP000886501">
    <property type="component" value="Unassembled WGS sequence"/>
</dbReference>
<accession>A0ACB6ZUD9</accession>
<proteinExistence type="predicted"/>
<sequence>MARRSSLESAQSFELLSPPSGSHVSVFSSSDDEIVWSVSSLSLSDRALFSPRSEDYVVLSPPSVASSHATNVQPFIEDDLISNPSILSQPPTPQPHLPSRRNRRKRNCNARAQQQSTRGQASPQSPPKASDKKAPASPQSPKRRKKRFEKRNDASPPRGKCKDLIVAPPAPASSTKGLGARSVVDDVSERDDNDSAYGDGRSELSSDVYDKAVHYINCFLSSPLDHKTADLALLQALIIELGFFNPPSATDFRSDSGRSTPSFELSDIPQSMRAAKLFIKSYVFLNVRDYLALRAQGQEALQNVLHSSRKSLVTELRKKDARVPRDWVKRKGLNALLVTCF</sequence>
<comment type="caution">
    <text evidence="1">The sequence shown here is derived from an EMBL/GenBank/DDBJ whole genome shotgun (WGS) entry which is preliminary data.</text>
</comment>
<reference evidence="1" key="2">
    <citation type="journal article" date="2020" name="Nat. Commun.">
        <title>Large-scale genome sequencing of mycorrhizal fungi provides insights into the early evolution of symbiotic traits.</title>
        <authorList>
            <person name="Miyauchi S."/>
            <person name="Kiss E."/>
            <person name="Kuo A."/>
            <person name="Drula E."/>
            <person name="Kohler A."/>
            <person name="Sanchez-Garcia M."/>
            <person name="Morin E."/>
            <person name="Andreopoulos B."/>
            <person name="Barry K.W."/>
            <person name="Bonito G."/>
            <person name="Buee M."/>
            <person name="Carver A."/>
            <person name="Chen C."/>
            <person name="Cichocki N."/>
            <person name="Clum A."/>
            <person name="Culley D."/>
            <person name="Crous P.W."/>
            <person name="Fauchery L."/>
            <person name="Girlanda M."/>
            <person name="Hayes R.D."/>
            <person name="Keri Z."/>
            <person name="LaButti K."/>
            <person name="Lipzen A."/>
            <person name="Lombard V."/>
            <person name="Magnuson J."/>
            <person name="Maillard F."/>
            <person name="Murat C."/>
            <person name="Nolan M."/>
            <person name="Ohm R.A."/>
            <person name="Pangilinan J."/>
            <person name="Pereira M.F."/>
            <person name="Perotto S."/>
            <person name="Peter M."/>
            <person name="Pfister S."/>
            <person name="Riley R."/>
            <person name="Sitrit Y."/>
            <person name="Stielow J.B."/>
            <person name="Szollosi G."/>
            <person name="Zifcakova L."/>
            <person name="Stursova M."/>
            <person name="Spatafora J.W."/>
            <person name="Tedersoo L."/>
            <person name="Vaario L.M."/>
            <person name="Yamada A."/>
            <person name="Yan M."/>
            <person name="Wang P."/>
            <person name="Xu J."/>
            <person name="Bruns T."/>
            <person name="Baldrian P."/>
            <person name="Vilgalys R."/>
            <person name="Dunand C."/>
            <person name="Henrissat B."/>
            <person name="Grigoriev I.V."/>
            <person name="Hibbett D."/>
            <person name="Nagy L.G."/>
            <person name="Martin F.M."/>
        </authorList>
    </citation>
    <scope>NUCLEOTIDE SEQUENCE</scope>
    <source>
        <strain evidence="1">P2</strain>
    </source>
</reference>
<name>A0ACB6ZUD9_THEGA</name>
<protein>
    <submittedName>
        <fullName evidence="1">Uncharacterized protein</fullName>
    </submittedName>
</protein>
<keyword evidence="2" id="KW-1185">Reference proteome</keyword>
<gene>
    <name evidence="1" type="ORF">BDM02DRAFT_3183108</name>
</gene>
<evidence type="ECO:0000313" key="2">
    <source>
        <dbReference type="Proteomes" id="UP000886501"/>
    </source>
</evidence>
<evidence type="ECO:0000313" key="1">
    <source>
        <dbReference type="EMBL" id="KAF9653152.1"/>
    </source>
</evidence>
<organism evidence="1 2">
    <name type="scientific">Thelephora ganbajun</name>
    <name type="common">Ganba fungus</name>
    <dbReference type="NCBI Taxonomy" id="370292"/>
    <lineage>
        <taxon>Eukaryota</taxon>
        <taxon>Fungi</taxon>
        <taxon>Dikarya</taxon>
        <taxon>Basidiomycota</taxon>
        <taxon>Agaricomycotina</taxon>
        <taxon>Agaricomycetes</taxon>
        <taxon>Thelephorales</taxon>
        <taxon>Thelephoraceae</taxon>
        <taxon>Thelephora</taxon>
    </lineage>
</organism>